<feature type="region of interest" description="Disordered" evidence="2">
    <location>
        <begin position="453"/>
        <end position="472"/>
    </location>
</feature>
<comment type="caution">
    <text evidence="3">The sequence shown here is derived from an EMBL/GenBank/DDBJ whole genome shotgun (WGS) entry which is preliminary data.</text>
</comment>
<gene>
    <name evidence="3" type="ORF">ACE1CC_07370</name>
</gene>
<dbReference type="RefSeq" id="WP_413269822.1">
    <property type="nucleotide sequence ID" value="NZ_JBHFNQ010000060.1"/>
</dbReference>
<feature type="compositionally biased region" description="Polar residues" evidence="2">
    <location>
        <begin position="453"/>
        <end position="471"/>
    </location>
</feature>
<reference evidence="3 4" key="1">
    <citation type="submission" date="2024-09" db="EMBL/GenBank/DDBJ databases">
        <title>Floridaenema gen nov. (Aerosakkonemataceae, Aerosakkonematales ord. nov., Cyanobacteria) from benthic tropical and subtropical fresh waters, with the description of four new species.</title>
        <authorList>
            <person name="Moretto J.A."/>
            <person name="Berthold D.E."/>
            <person name="Lefler F.W."/>
            <person name="Huang I.-S."/>
            <person name="Laughinghouse H. IV."/>
        </authorList>
    </citation>
    <scope>NUCLEOTIDE SEQUENCE [LARGE SCALE GENOMIC DNA]</scope>
    <source>
        <strain evidence="3 4">BLCC-F46</strain>
    </source>
</reference>
<protein>
    <submittedName>
        <fullName evidence="3">Uncharacterized protein</fullName>
    </submittedName>
</protein>
<dbReference type="EMBL" id="JBHFNQ010000060">
    <property type="protein sequence ID" value="MFB2876697.1"/>
    <property type="molecule type" value="Genomic_DNA"/>
</dbReference>
<evidence type="ECO:0000256" key="1">
    <source>
        <dbReference type="SAM" id="Coils"/>
    </source>
</evidence>
<feature type="compositionally biased region" description="Polar residues" evidence="2">
    <location>
        <begin position="15"/>
        <end position="27"/>
    </location>
</feature>
<evidence type="ECO:0000313" key="4">
    <source>
        <dbReference type="Proteomes" id="UP001576774"/>
    </source>
</evidence>
<feature type="region of interest" description="Disordered" evidence="2">
    <location>
        <begin position="1"/>
        <end position="78"/>
    </location>
</feature>
<keyword evidence="1" id="KW-0175">Coiled coil</keyword>
<keyword evidence="4" id="KW-1185">Reference proteome</keyword>
<sequence>MSEAQNPFDNPIPEPTNSANETQSNDIKSVGDLGAQEEPNQPEISFVIQKQGAAKSNTPEAVISEETPATKAVPEEQPRISFIGDAGGLRFDISRESSKETAEVDQTNLFEINLEVIQAFQPVNTTSEDYSSSSESTETAESNNESAAIAEISKAETGDFDVLELVHLSEALQQQNNDLLAHVQDVERLLDECNRALESQIKRSQTAETKLAEQSKELNTTQEQLGRLFRELEASHQVAQRQQILIETLNHQLESSQERVAELERQCAFIQQRYNEQSQLLLQTENTRQELQDRLQRQQRYTLQFKAALDKCLDIPTIKEINAEISALLNSSENQTNPQNISEAVQLLLKPQPIKPWSSVPQITTEPSNITQEESSRNLILPQFNKPQPQLEPSSESLSNPFLEIAKSDPYLAADRSKESTDNPPANFAADEEAMWEELERLTQGTTVNVTPQETSVIPKPSNSWPANTEESAVKEVELLSVTPTTEPNLAAAKNDESVDSKPYPSSPSPIVYPQRTTKKIKSLAAVDLPSFPRPSQTK</sequence>
<name>A0ABV4X1N5_9CYAN</name>
<feature type="compositionally biased region" description="Low complexity" evidence="2">
    <location>
        <begin position="131"/>
        <end position="146"/>
    </location>
</feature>
<feature type="region of interest" description="Disordered" evidence="2">
    <location>
        <begin position="125"/>
        <end position="146"/>
    </location>
</feature>
<accession>A0ABV4X1N5</accession>
<feature type="coiled-coil region" evidence="1">
    <location>
        <begin position="169"/>
        <end position="301"/>
    </location>
</feature>
<feature type="region of interest" description="Disordered" evidence="2">
    <location>
        <begin position="485"/>
        <end position="516"/>
    </location>
</feature>
<evidence type="ECO:0000256" key="2">
    <source>
        <dbReference type="SAM" id="MobiDB-lite"/>
    </source>
</evidence>
<feature type="compositionally biased region" description="Low complexity" evidence="2">
    <location>
        <begin position="501"/>
        <end position="514"/>
    </location>
</feature>
<evidence type="ECO:0000313" key="3">
    <source>
        <dbReference type="EMBL" id="MFB2876697.1"/>
    </source>
</evidence>
<proteinExistence type="predicted"/>
<organism evidence="3 4">
    <name type="scientific">Floridaenema aerugineum BLCC-F46</name>
    <dbReference type="NCBI Taxonomy" id="3153654"/>
    <lineage>
        <taxon>Bacteria</taxon>
        <taxon>Bacillati</taxon>
        <taxon>Cyanobacteriota</taxon>
        <taxon>Cyanophyceae</taxon>
        <taxon>Oscillatoriophycideae</taxon>
        <taxon>Aerosakkonematales</taxon>
        <taxon>Aerosakkonemataceae</taxon>
        <taxon>Floridanema</taxon>
        <taxon>Floridanema aerugineum</taxon>
    </lineage>
</organism>
<dbReference type="Proteomes" id="UP001576774">
    <property type="component" value="Unassembled WGS sequence"/>
</dbReference>